<name>A0A173VZK5_PARDI</name>
<reference evidence="1 2" key="1">
    <citation type="submission" date="2015-09" db="EMBL/GenBank/DDBJ databases">
        <authorList>
            <consortium name="Pathogen Informatics"/>
        </authorList>
    </citation>
    <scope>NUCLEOTIDE SEQUENCE [LARGE SCALE GENOMIC DNA]</scope>
    <source>
        <strain evidence="1 2">2789STDY5608872</strain>
    </source>
</reference>
<dbReference type="InterPro" id="IPR027840">
    <property type="entry name" value="DUF4493"/>
</dbReference>
<dbReference type="AlphaFoldDB" id="A0A173VZK5"/>
<accession>A0A173VZK5</accession>
<organism evidence="1 2">
    <name type="scientific">Parabacteroides distasonis</name>
    <dbReference type="NCBI Taxonomy" id="823"/>
    <lineage>
        <taxon>Bacteria</taxon>
        <taxon>Pseudomonadati</taxon>
        <taxon>Bacteroidota</taxon>
        <taxon>Bacteroidia</taxon>
        <taxon>Bacteroidales</taxon>
        <taxon>Tannerellaceae</taxon>
        <taxon>Parabacteroides</taxon>
    </lineage>
</organism>
<dbReference type="Proteomes" id="UP000095591">
    <property type="component" value="Unassembled WGS sequence"/>
</dbReference>
<gene>
    <name evidence="1" type="ORF">ERS852429_03727</name>
</gene>
<dbReference type="EMBL" id="CYXP01000010">
    <property type="protein sequence ID" value="CUN31408.1"/>
    <property type="molecule type" value="Genomic_DNA"/>
</dbReference>
<protein>
    <recommendedName>
        <fullName evidence="3">DUF4493 domain-containing protein</fullName>
    </recommendedName>
</protein>
<sequence>MRNLRVLLYGMAYLLSGCMLMTSCQVEDLTSFSKGKGTIALDLSATASFNTETKAVNEGDYKNLDNYTVQFLKVGESDPVKTFKYAEIPASVELDNGAYTVKAFYGTNTDAASRTGFYVEGSNSFNLNGETDKSISLTCTPTYGKVKVEFTEMDTYFSDYYVTYSTSALGSSSTAKWSKADTEPWYLKLNNGGETVTATIYLTPKSQYQTKAATVVRTYDLAPNKAWTLQVAPSYNDKTGQLGVSIKIDEGTNDIPVDIVIPSEWV</sequence>
<evidence type="ECO:0008006" key="3">
    <source>
        <dbReference type="Google" id="ProtNLM"/>
    </source>
</evidence>
<evidence type="ECO:0000313" key="2">
    <source>
        <dbReference type="Proteomes" id="UP000095591"/>
    </source>
</evidence>
<evidence type="ECO:0000313" key="1">
    <source>
        <dbReference type="EMBL" id="CUN31408.1"/>
    </source>
</evidence>
<proteinExistence type="predicted"/>
<dbReference type="Pfam" id="PF14900">
    <property type="entry name" value="DUF4493"/>
    <property type="match status" value="1"/>
</dbReference>
<dbReference type="RefSeq" id="WP_057319907.1">
    <property type="nucleotide sequence ID" value="NZ_CYXP01000010.1"/>
</dbReference>
<dbReference type="PROSITE" id="PS51257">
    <property type="entry name" value="PROKAR_LIPOPROTEIN"/>
    <property type="match status" value="1"/>
</dbReference>